<reference evidence="4" key="2">
    <citation type="journal article" date="2013" name="G3 (Bethesda)">
        <title>Genomes of Ashbya fungi isolated from insects reveal four mating-type loci, numerous translocations, lack of transposons, and distinct gene duplications.</title>
        <authorList>
            <person name="Dietrich F.S."/>
            <person name="Voegeli S."/>
            <person name="Kuo S."/>
            <person name="Philippsen P."/>
        </authorList>
    </citation>
    <scope>GENOME REANNOTATION</scope>
    <source>
        <strain evidence="4">ATCC 10895 / CBS 109.51 / FGSC 9923 / NRRL Y-1056</strain>
    </source>
</reference>
<evidence type="ECO:0000313" key="4">
    <source>
        <dbReference type="Proteomes" id="UP000000591"/>
    </source>
</evidence>
<feature type="chain" id="PRO_5004285780" evidence="2">
    <location>
        <begin position="25"/>
        <end position="330"/>
    </location>
</feature>
<name>Q75E37_EREGS</name>
<keyword evidence="1" id="KW-0472">Membrane</keyword>
<evidence type="ECO:0000256" key="2">
    <source>
        <dbReference type="SAM" id="SignalP"/>
    </source>
</evidence>
<dbReference type="GeneID" id="4618860"/>
<dbReference type="AlphaFoldDB" id="Q75E37"/>
<feature type="transmembrane region" description="Helical" evidence="1">
    <location>
        <begin position="96"/>
        <end position="117"/>
    </location>
</feature>
<gene>
    <name evidence="3" type="ORF">AGOS_ABL167C</name>
</gene>
<feature type="signal peptide" evidence="2">
    <location>
        <begin position="1"/>
        <end position="24"/>
    </location>
</feature>
<feature type="transmembrane region" description="Helical" evidence="1">
    <location>
        <begin position="217"/>
        <end position="234"/>
    </location>
</feature>
<feature type="transmembrane region" description="Helical" evidence="1">
    <location>
        <begin position="123"/>
        <end position="145"/>
    </location>
</feature>
<protein>
    <submittedName>
        <fullName evidence="3">ABL167Cp</fullName>
    </submittedName>
</protein>
<feature type="transmembrane region" description="Helical" evidence="1">
    <location>
        <begin position="182"/>
        <end position="205"/>
    </location>
</feature>
<organism evidence="3 4">
    <name type="scientific">Eremothecium gossypii (strain ATCC 10895 / CBS 109.51 / FGSC 9923 / NRRL Y-1056)</name>
    <name type="common">Yeast</name>
    <name type="synonym">Ashbya gossypii</name>
    <dbReference type="NCBI Taxonomy" id="284811"/>
    <lineage>
        <taxon>Eukaryota</taxon>
        <taxon>Fungi</taxon>
        <taxon>Dikarya</taxon>
        <taxon>Ascomycota</taxon>
        <taxon>Saccharomycotina</taxon>
        <taxon>Saccharomycetes</taxon>
        <taxon>Saccharomycetales</taxon>
        <taxon>Saccharomycetaceae</taxon>
        <taxon>Eremothecium</taxon>
    </lineage>
</organism>
<dbReference type="InParanoid" id="Q75E37"/>
<feature type="transmembrane region" description="Helical" evidence="1">
    <location>
        <begin position="152"/>
        <end position="176"/>
    </location>
</feature>
<keyword evidence="2" id="KW-0732">Signal</keyword>
<dbReference type="EMBL" id="AE016815">
    <property type="protein sequence ID" value="AAS50604.1"/>
    <property type="molecule type" value="Genomic_DNA"/>
</dbReference>
<evidence type="ECO:0000313" key="3">
    <source>
        <dbReference type="EMBL" id="AAS50604.1"/>
    </source>
</evidence>
<keyword evidence="4" id="KW-1185">Reference proteome</keyword>
<dbReference type="Proteomes" id="UP000000591">
    <property type="component" value="Chromosome II"/>
</dbReference>
<dbReference type="KEGG" id="ago:AGOS_ABL167C"/>
<feature type="transmembrane region" description="Helical" evidence="1">
    <location>
        <begin position="246"/>
        <end position="270"/>
    </location>
</feature>
<evidence type="ECO:0000256" key="1">
    <source>
        <dbReference type="SAM" id="Phobius"/>
    </source>
</evidence>
<feature type="transmembrane region" description="Helical" evidence="1">
    <location>
        <begin position="53"/>
        <end position="84"/>
    </location>
</feature>
<dbReference type="HOGENOM" id="CLU_841913_0_0_1"/>
<sequence length="330" mass="35177">MRARRPRLTFLLLVSVLLVSLCQQQPANGGPCANSDVLDQIRAEWRFAALSRRWAPLALLALLRLLVALLALLVALLVALLSLLRLLVALLSLLRLLVTLLSLLSLLRLLVTLLALLRLLVALLALLVALLALLIALLALLVALLALLIALLALLVALLALLIALLALLVTLLALLVALAESLLACAVLSIVRVSLPSLPIPLYIMLSDSATSHMTLAVAAWPALAVLAGPPLVPPTMAVSTLLLLPAWASSGAVAAAVGRLPFVIVCAFSARHLNCSSGTSLWQSRTSRPPHLMFIYQPLAPLHIVRHSRKCVSGCATYRRRSALPRLP</sequence>
<proteinExistence type="predicted"/>
<keyword evidence="1" id="KW-0812">Transmembrane</keyword>
<dbReference type="RefSeq" id="NP_982780.1">
    <property type="nucleotide sequence ID" value="NM_208133.1"/>
</dbReference>
<accession>Q75E37</accession>
<keyword evidence="1" id="KW-1133">Transmembrane helix</keyword>
<reference evidence="3 4" key="1">
    <citation type="journal article" date="2004" name="Science">
        <title>The Ashbya gossypii genome as a tool for mapping the ancient Saccharomyces cerevisiae genome.</title>
        <authorList>
            <person name="Dietrich F.S."/>
            <person name="Voegeli S."/>
            <person name="Brachat S."/>
            <person name="Lerch A."/>
            <person name="Gates K."/>
            <person name="Steiner S."/>
            <person name="Mohr C."/>
            <person name="Pohlmann R."/>
            <person name="Luedi P."/>
            <person name="Choi S."/>
            <person name="Wing R.A."/>
            <person name="Flavier A."/>
            <person name="Gaffney T.D."/>
            <person name="Philippsen P."/>
        </authorList>
    </citation>
    <scope>NUCLEOTIDE SEQUENCE [LARGE SCALE GENOMIC DNA]</scope>
    <source>
        <strain evidence="4">ATCC 10895 / CBS 109.51 / FGSC 9923 / NRRL Y-1056</strain>
    </source>
</reference>